<gene>
    <name evidence="2" type="ORF">POCTA_138.1.T1900002</name>
</gene>
<dbReference type="AlphaFoldDB" id="A0A8S1YKI2"/>
<keyword evidence="3" id="KW-1185">Reference proteome</keyword>
<dbReference type="Pfam" id="PF00400">
    <property type="entry name" value="WD40"/>
    <property type="match status" value="1"/>
</dbReference>
<dbReference type="PANTHER" id="PTHR19920">
    <property type="entry name" value="WD40 PROTEIN CIAO1"/>
    <property type="match status" value="1"/>
</dbReference>
<evidence type="ECO:0000313" key="2">
    <source>
        <dbReference type="EMBL" id="CAD8214835.1"/>
    </source>
</evidence>
<evidence type="ECO:0000313" key="3">
    <source>
        <dbReference type="Proteomes" id="UP000683925"/>
    </source>
</evidence>
<protein>
    <recommendedName>
        <fullName evidence="4">WD40-repeat-containing domain</fullName>
    </recommendedName>
</protein>
<reference evidence="2" key="1">
    <citation type="submission" date="2021-01" db="EMBL/GenBank/DDBJ databases">
        <authorList>
            <consortium name="Genoscope - CEA"/>
            <person name="William W."/>
        </authorList>
    </citation>
    <scope>NUCLEOTIDE SEQUENCE</scope>
</reference>
<keyword evidence="1" id="KW-0853">WD repeat</keyword>
<sequence>MFEMDSPIYKFDFTKQEIRLPKLEQFCLIQKQTFCQNLLQFMKDLCNSKIKLLIFIQQELGSDDIQSETQPCSEINCKNNTNQTQIIHQPFNYQIHQDNFINKVEQCYAFEFNDDSSILFVGCENPKILIYEFKLGRLKQQIQALNEHTHSVLYLKFLTKSKELISGDNGGFIFVWQNLNTCIWNCKQKIRGHIMWLQSLVLNKNQDLMISSGGDQTLKFWIQKSQWILEQTIEENNTCVRSLSLNVQENKVITCGSNKVIFVIEHSKESKKWMIIQRITVDCEGYRICYINDYLFIFQPLLGQLMHVFETNRINQQFAQTKDIVVNEGNEFGGLFPMQYFQSKQLLVNKHYNYVNLMRVTEDGDFKVEQSIPFGTCYLYGGMIGDGQYLFTWDHLSKQIQIRNQKQNENYFIITYIVLDNLQFQKQQLLFLLQIKFFHQIYLHQYQFYQLFILFFIKMS</sequence>
<evidence type="ECO:0000256" key="1">
    <source>
        <dbReference type="PROSITE-ProRule" id="PRU00221"/>
    </source>
</evidence>
<dbReference type="EMBL" id="CAJJDP010000194">
    <property type="protein sequence ID" value="CAD8214835.1"/>
    <property type="molecule type" value="Genomic_DNA"/>
</dbReference>
<dbReference type="OrthoDB" id="196858at2759"/>
<dbReference type="InterPro" id="IPR001680">
    <property type="entry name" value="WD40_rpt"/>
</dbReference>
<name>A0A8S1YKI2_PAROT</name>
<dbReference type="Proteomes" id="UP000683925">
    <property type="component" value="Unassembled WGS sequence"/>
</dbReference>
<dbReference type="GO" id="GO:0097361">
    <property type="term" value="C:cytosolic [4Fe-4S] assembly targeting complex"/>
    <property type="evidence" value="ECO:0007669"/>
    <property type="project" value="TreeGrafter"/>
</dbReference>
<accession>A0A8S1YKI2</accession>
<dbReference type="GO" id="GO:0016226">
    <property type="term" value="P:iron-sulfur cluster assembly"/>
    <property type="evidence" value="ECO:0007669"/>
    <property type="project" value="TreeGrafter"/>
</dbReference>
<feature type="repeat" description="WD" evidence="1">
    <location>
        <begin position="190"/>
        <end position="221"/>
    </location>
</feature>
<organism evidence="2 3">
    <name type="scientific">Paramecium octaurelia</name>
    <dbReference type="NCBI Taxonomy" id="43137"/>
    <lineage>
        <taxon>Eukaryota</taxon>
        <taxon>Sar</taxon>
        <taxon>Alveolata</taxon>
        <taxon>Ciliophora</taxon>
        <taxon>Intramacronucleata</taxon>
        <taxon>Oligohymenophorea</taxon>
        <taxon>Peniculida</taxon>
        <taxon>Parameciidae</taxon>
        <taxon>Paramecium</taxon>
    </lineage>
</organism>
<dbReference type="PANTHER" id="PTHR19920:SF0">
    <property type="entry name" value="CYTOSOLIC IRON-SULFUR PROTEIN ASSEMBLY PROTEIN CIAO1-RELATED"/>
    <property type="match status" value="1"/>
</dbReference>
<proteinExistence type="predicted"/>
<comment type="caution">
    <text evidence="2">The sequence shown here is derived from an EMBL/GenBank/DDBJ whole genome shotgun (WGS) entry which is preliminary data.</text>
</comment>
<evidence type="ECO:0008006" key="4">
    <source>
        <dbReference type="Google" id="ProtNLM"/>
    </source>
</evidence>
<dbReference type="SMART" id="SM00320">
    <property type="entry name" value="WD40"/>
    <property type="match status" value="4"/>
</dbReference>
<dbReference type="PROSITE" id="PS50082">
    <property type="entry name" value="WD_REPEATS_2"/>
    <property type="match status" value="1"/>
</dbReference>